<dbReference type="AlphaFoldDB" id="A0AAV5W954"/>
<protein>
    <submittedName>
        <fullName evidence="1">Uncharacterized protein</fullName>
    </submittedName>
</protein>
<organism evidence="1 2">
    <name type="scientific">Pristionchus fissidentatus</name>
    <dbReference type="NCBI Taxonomy" id="1538716"/>
    <lineage>
        <taxon>Eukaryota</taxon>
        <taxon>Metazoa</taxon>
        <taxon>Ecdysozoa</taxon>
        <taxon>Nematoda</taxon>
        <taxon>Chromadorea</taxon>
        <taxon>Rhabditida</taxon>
        <taxon>Rhabditina</taxon>
        <taxon>Diplogasteromorpha</taxon>
        <taxon>Diplogasteroidea</taxon>
        <taxon>Neodiplogasteridae</taxon>
        <taxon>Pristionchus</taxon>
    </lineage>
</organism>
<evidence type="ECO:0000313" key="1">
    <source>
        <dbReference type="EMBL" id="GMT27527.1"/>
    </source>
</evidence>
<dbReference type="Proteomes" id="UP001432322">
    <property type="component" value="Unassembled WGS sequence"/>
</dbReference>
<reference evidence="1" key="1">
    <citation type="submission" date="2023-10" db="EMBL/GenBank/DDBJ databases">
        <title>Genome assembly of Pristionchus species.</title>
        <authorList>
            <person name="Yoshida K."/>
            <person name="Sommer R.J."/>
        </authorList>
    </citation>
    <scope>NUCLEOTIDE SEQUENCE</scope>
    <source>
        <strain evidence="1">RS5133</strain>
    </source>
</reference>
<accession>A0AAV5W954</accession>
<sequence length="166" mass="18397">LFCIRSIIVVRSGVGHSACREARIFWRCSRSFLSFPCLFPFPRFHGFFSSPLSFPSSFFSFSFSFPRSPSNLSKLSTSFSGFRCRSFSSAVHCGFSSFLSSFSFSLCFPSSSPDGLRCRSFSSSVQCGSFLSFFSFSKPCFFSISFGGIFNFSSSNGKFLSSGFIS</sequence>
<name>A0AAV5W954_9BILA</name>
<feature type="non-terminal residue" evidence="1">
    <location>
        <position position="166"/>
    </location>
</feature>
<proteinExistence type="predicted"/>
<feature type="non-terminal residue" evidence="1">
    <location>
        <position position="1"/>
    </location>
</feature>
<gene>
    <name evidence="1" type="ORF">PFISCL1PPCAC_18824</name>
</gene>
<keyword evidence="2" id="KW-1185">Reference proteome</keyword>
<evidence type="ECO:0000313" key="2">
    <source>
        <dbReference type="Proteomes" id="UP001432322"/>
    </source>
</evidence>
<dbReference type="EMBL" id="BTSY01000005">
    <property type="protein sequence ID" value="GMT27527.1"/>
    <property type="molecule type" value="Genomic_DNA"/>
</dbReference>
<comment type="caution">
    <text evidence="1">The sequence shown here is derived from an EMBL/GenBank/DDBJ whole genome shotgun (WGS) entry which is preliminary data.</text>
</comment>